<dbReference type="Gene3D" id="3.40.50.261">
    <property type="entry name" value="Succinyl-CoA synthetase domains"/>
    <property type="match status" value="2"/>
</dbReference>
<dbReference type="PANTHER" id="PTHR11117:SF24">
    <property type="entry name" value="PROTEIN FDRA"/>
    <property type="match status" value="1"/>
</dbReference>
<dbReference type="GO" id="GO:0004775">
    <property type="term" value="F:succinate-CoA ligase (ADP-forming) activity"/>
    <property type="evidence" value="ECO:0007669"/>
    <property type="project" value="TreeGrafter"/>
</dbReference>
<comment type="caution">
    <text evidence="3">The sequence shown here is derived from an EMBL/GenBank/DDBJ whole genome shotgun (WGS) entry which is preliminary data.</text>
</comment>
<dbReference type="InterPro" id="IPR036291">
    <property type="entry name" value="NAD(P)-bd_dom_sf"/>
</dbReference>
<dbReference type="GO" id="GO:0004776">
    <property type="term" value="F:succinate-CoA ligase (GDP-forming) activity"/>
    <property type="evidence" value="ECO:0007669"/>
    <property type="project" value="TreeGrafter"/>
</dbReference>
<dbReference type="Pfam" id="PF06545">
    <property type="entry name" value="AllG"/>
    <property type="match status" value="1"/>
</dbReference>
<dbReference type="InterPro" id="IPR024033">
    <property type="entry name" value="OXTCase_su_AllG_h-dom"/>
</dbReference>
<protein>
    <submittedName>
        <fullName evidence="3">Acyl-CoA synthetase FdrA</fullName>
    </submittedName>
</protein>
<proteinExistence type="predicted"/>
<dbReference type="Gene3D" id="1.10.10.660">
    <property type="entry name" value="conserved protein of unknown function from Enterococcus faecalis V583"/>
    <property type="match status" value="1"/>
</dbReference>
<keyword evidence="4" id="KW-1185">Reference proteome</keyword>
<evidence type="ECO:0000313" key="4">
    <source>
        <dbReference type="Proteomes" id="UP000321534"/>
    </source>
</evidence>
<evidence type="ECO:0000256" key="1">
    <source>
        <dbReference type="SAM" id="MobiDB-lite"/>
    </source>
</evidence>
<organism evidence="3 4">
    <name type="scientific">Terrabacter aerolatus</name>
    <dbReference type="NCBI Taxonomy" id="422442"/>
    <lineage>
        <taxon>Bacteria</taxon>
        <taxon>Bacillati</taxon>
        <taxon>Actinomycetota</taxon>
        <taxon>Actinomycetes</taxon>
        <taxon>Micrococcales</taxon>
        <taxon>Intrasporangiaceae</taxon>
        <taxon>Terrabacter</taxon>
    </lineage>
</organism>
<dbReference type="GO" id="GO:0009361">
    <property type="term" value="C:succinate-CoA ligase complex (ADP-forming)"/>
    <property type="evidence" value="ECO:0007669"/>
    <property type="project" value="TreeGrafter"/>
</dbReference>
<evidence type="ECO:0000259" key="2">
    <source>
        <dbReference type="Pfam" id="PF00549"/>
    </source>
</evidence>
<dbReference type="OrthoDB" id="6193532at2"/>
<dbReference type="InterPro" id="IPR005811">
    <property type="entry name" value="SUCC_ACL_C"/>
</dbReference>
<dbReference type="InterPro" id="IPR016102">
    <property type="entry name" value="Succinyl-CoA_synth-like"/>
</dbReference>
<feature type="domain" description="ATP-citrate synthase/succinyl-CoA ligase C-terminal" evidence="2">
    <location>
        <begin position="342"/>
        <end position="501"/>
    </location>
</feature>
<dbReference type="RefSeq" id="WP_147065037.1">
    <property type="nucleotide sequence ID" value="NZ_BAAARO010000013.1"/>
</dbReference>
<feature type="region of interest" description="Disordered" evidence="1">
    <location>
        <begin position="511"/>
        <end position="538"/>
    </location>
</feature>
<evidence type="ECO:0000313" key="3">
    <source>
        <dbReference type="EMBL" id="GEO29715.1"/>
    </source>
</evidence>
<dbReference type="GO" id="GO:0005829">
    <property type="term" value="C:cytosol"/>
    <property type="evidence" value="ECO:0007669"/>
    <property type="project" value="TreeGrafter"/>
</dbReference>
<dbReference type="SUPFAM" id="SSF51735">
    <property type="entry name" value="NAD(P)-binding Rossmann-fold domains"/>
    <property type="match status" value="1"/>
</dbReference>
<dbReference type="Gene3D" id="3.90.1710.10">
    <property type="entry name" value="Enterococcus faecalis V583 domain"/>
    <property type="match status" value="1"/>
</dbReference>
<feature type="compositionally biased region" description="Low complexity" evidence="1">
    <location>
        <begin position="513"/>
        <end position="533"/>
    </location>
</feature>
<name>A0A512CZS8_9MICO</name>
<sequence length="1023" mass="104164">MADHVELRTGAYLDSVTLMQVSRTVAAAPGVEAAQVAMATELNLEVIRGMGFEVPASAPNDLVVAIRGDEGGIAAGQAALESALTQTRSAASGSRDLGEAPAARTLGGAIRLSGADLALVSVPGEHAVTEALDAVRAGVSVMVFSDNVSVEDEVRLKDAAAAADVLVMGPDCGTAVVAGVALGFANVVQAGSVGLVAASGTGAQQVMCLLDAAGVGISHCLGVGGRDLSSAVAARSTRQALAALAADPETTSIVVVSKPPAPEVLADLEAYAATLGKPVHWATLGAGRPDLTSAVEAVLAATGREVPEPWPSWRPVVLDEQVSDPASTTESTAAQGSSLRGLFCGGTLADEAMLVAGEVVGGIRSNIPLRPELALGADLRDAGHVVIDFGDDAMTQGRAHPMIDPSLRLERIAAEAADPTCGVLLLDLVLGHGAHADPAPELADAIRSARATAAADGRHLDVVVSLTGTEGDPQGLQTSAARLVEAGAVVELSNAAATRTALRLLGHDVSAPSTGGSAHSTGGSAHSTGESAHWAGVGSQAAAAGEPLHALLSRDVSVAAAGVSLFSDALRAQAVPVTEAAWQPPMAGTAADLGRVLADSRREAANAEALRRMTAAGADLVDVRPAHEALGLERGTFLHAGPPIEFARASGPLKGALIGAMLFEGLADTAEEAEAKLERGDGITLEPCHHRDAVGPMAGVISPSMWVYELRDEVHDNTSWCSLNEGLGKVLRYGAYGPEVIDRLRWMNTVLGPILQQAVRARVEQQGSIDIKAIIAQMLQMGDEGHNRNRAGSLMLLRELLPTMITADASSTDVAEAVRFSGANEHFFLNLGMPACKLSTLAAHGIPGSSVVTTMARNGTDFGIRVSGTGDAWFTGPANTPEGLFLGSYGPDDANPDIGDSAITETAGIGGFAMAAAPAIVKFVGGDVPFALRATQTMYEITVGEHTAYQVPILEFRGTPTGIDVAAVARTGILPQINTGMAGRVAGTGQVGAGLVTPPAQCFTQALGDLAARSDEGLPTPAR</sequence>
<dbReference type="Proteomes" id="UP000321534">
    <property type="component" value="Unassembled WGS sequence"/>
</dbReference>
<gene>
    <name evidence="3" type="ORF">TAE01_15250</name>
</gene>
<dbReference type="Gene3D" id="3.40.50.720">
    <property type="entry name" value="NAD(P)-binding Rossmann-like Domain"/>
    <property type="match status" value="1"/>
</dbReference>
<reference evidence="3 4" key="1">
    <citation type="submission" date="2019-07" db="EMBL/GenBank/DDBJ databases">
        <title>Whole genome shotgun sequence of Terrabacter aerolatus NBRC 106305.</title>
        <authorList>
            <person name="Hosoyama A."/>
            <person name="Uohara A."/>
            <person name="Ohji S."/>
            <person name="Ichikawa N."/>
        </authorList>
    </citation>
    <scope>NUCLEOTIDE SEQUENCE [LARGE SCALE GENOMIC DNA]</scope>
    <source>
        <strain evidence="3 4">NBRC 106305</strain>
    </source>
</reference>
<dbReference type="GO" id="GO:0006099">
    <property type="term" value="P:tricarboxylic acid cycle"/>
    <property type="evidence" value="ECO:0007669"/>
    <property type="project" value="TreeGrafter"/>
</dbReference>
<dbReference type="EMBL" id="BJYX01000006">
    <property type="protein sequence ID" value="GEO29715.1"/>
    <property type="molecule type" value="Genomic_DNA"/>
</dbReference>
<dbReference type="Gene3D" id="3.90.1700.10">
    <property type="entry name" value="v583 domain like"/>
    <property type="match status" value="1"/>
</dbReference>
<dbReference type="PANTHER" id="PTHR11117">
    <property type="entry name" value="SUCCINYL-COA LIGASE SUBUNIT ALPHA"/>
    <property type="match status" value="1"/>
</dbReference>
<dbReference type="SUPFAM" id="SSF52210">
    <property type="entry name" value="Succinyl-CoA synthetase domains"/>
    <property type="match status" value="1"/>
</dbReference>
<dbReference type="Pfam" id="PF00549">
    <property type="entry name" value="Ligase_CoA"/>
    <property type="match status" value="1"/>
</dbReference>
<accession>A0A512CZS8</accession>
<dbReference type="AlphaFoldDB" id="A0A512CZS8"/>
<dbReference type="InterPro" id="IPR009499">
    <property type="entry name" value="AllG-like"/>
</dbReference>